<dbReference type="STRING" id="578942.SAMN05216289_10439"/>
<dbReference type="GO" id="GO:0004252">
    <property type="term" value="F:serine-type endopeptidase activity"/>
    <property type="evidence" value="ECO:0007669"/>
    <property type="project" value="UniProtKB-UniRule"/>
</dbReference>
<keyword evidence="9" id="KW-1185">Reference proteome</keyword>
<sequence length="1184" mass="121168">MNSKYLARTVLTASITLALGNLQAAPNHPNLVSPQAVSPEQLSDTRASNPQLLLLRSGLIDPTVSRVDYSATGAASDSASGRYAIVQFHDHPASARARLEKRGVTFLGYVPNNAYQVRLEGNSLRELEKDAAVRWVGVYQPGQKLDPALWVDARSNLKLAPDGGIELDVFGFPGESAARIGGALAKHAGVSVISRVESDSLPYIRVRVEETALDRIVRAATAEDSVAWVSPHIQEYVNNAAGIGTIQGNSTTTGTAGSGGVEAGREPLWDHGLFGTGQIISISDSGLDANEAWFTTLNKGSGDHTEITNSDTPVPPALGATHPDNKIYAYWVQPGATAYDNNTACPGGSPTSYHGTHTSGTIAGDAGGSVGATNYTASTPTSSGHELADGMAPNAQLLFQDIGNDTSGCLSITDLGGTLHQAHDAGAGIHSASWGSSSAGAYSGSDRVVDNSLSMIEDLIFVVSAGNDGSGATTTGSPGNAKNAITVGALGHAGSRLVAGFSSRGPTLDGRIKPDIMAPGSSTISASGDASTTATIELAVSKSLSGTSMAAPTIAGNAGLVRQYFMDGFYPRGAKTAADTYTPSGMALKAVLLNGTNPVLGSNTTPTDQFFTGNYGWGRGWTDSNLWFSTTPSAFGDDNRRLRIFERTNIAGLATGDVQEYTIANVQAGQELRATLTWYDPEATGGAALSLVNNLDLEVEGPGATLYRGNVFSSGVSIPGGSADIRNTVEQVRLTAPAAGTYTFRVRGTAVPGGSRPNTNRQGYALAVSGSFGLPDTAPLAAPTGLSVSATAGGASIAFTAPGGAQGFQLYRAAGTCASAAAGDFRLVGTSAASPILDSSSEGGFSYAYKIRGVSNDVEGDVSACVETAFSGACNLQPAFDGGSVVGGASLNSTCKIPLTWSAATSNCPASPTVTYSVQRSSDPYFSSPTTIATNVATAGYEDFDVLPDAPYYYKVVATDGEGNSAPISQTVGGTAIGPAGIDGNNYLDDGDTHVYVNLESPWQVTNTAATAGTLSYHGGADGATYPASTCAAMTTPPIVVQAGATLGFKMKYNIETGWDALLLEVSTNGGATWTDLPPNGGYPASGTITNAGNACGYPVGKAAFAGSTSATPSDDSAPASFQDFSASLAAFAGQTIQLRWRFSSDGGYEVGGAYVDEIRLLGGDTIFSDGFEPSASPFTCTPL</sequence>
<dbReference type="Proteomes" id="UP000198575">
    <property type="component" value="Unassembled WGS sequence"/>
</dbReference>
<dbReference type="EMBL" id="FOVF01000004">
    <property type="protein sequence ID" value="SFN09163.1"/>
    <property type="molecule type" value="Genomic_DNA"/>
</dbReference>
<dbReference type="Gene3D" id="2.60.40.10">
    <property type="entry name" value="Immunoglobulins"/>
    <property type="match status" value="2"/>
</dbReference>
<dbReference type="InterPro" id="IPR023828">
    <property type="entry name" value="Peptidase_S8_Ser-AS"/>
</dbReference>
<dbReference type="OrthoDB" id="5928883at2"/>
<dbReference type="PROSITE" id="PS00138">
    <property type="entry name" value="SUBTILASE_SER"/>
    <property type="match status" value="1"/>
</dbReference>
<feature type="active site" description="Charge relay system" evidence="5">
    <location>
        <position position="548"/>
    </location>
</feature>
<comment type="similarity">
    <text evidence="1 5">Belongs to the peptidase S8 family.</text>
</comment>
<reference evidence="8 9" key="1">
    <citation type="submission" date="2016-10" db="EMBL/GenBank/DDBJ databases">
        <authorList>
            <person name="de Groot N.N."/>
        </authorList>
    </citation>
    <scope>NUCLEOTIDE SEQUENCE [LARGE SCALE GENOMIC DNA]</scope>
    <source>
        <strain evidence="8 9">CGMCC 1.7659</strain>
    </source>
</reference>
<accession>A0A1I4W6T8</accession>
<evidence type="ECO:0000256" key="5">
    <source>
        <dbReference type="PROSITE-ProRule" id="PRU01240"/>
    </source>
</evidence>
<evidence type="ECO:0000256" key="3">
    <source>
        <dbReference type="ARBA" id="ARBA00022801"/>
    </source>
</evidence>
<feature type="active site" description="Charge relay system" evidence="5">
    <location>
        <position position="284"/>
    </location>
</feature>
<dbReference type="Pfam" id="PF20773">
    <property type="entry name" value="InhA-like_MAM"/>
    <property type="match status" value="1"/>
</dbReference>
<dbReference type="InterPro" id="IPR036852">
    <property type="entry name" value="Peptidase_S8/S53_dom_sf"/>
</dbReference>
<dbReference type="InterPro" id="IPR034058">
    <property type="entry name" value="TagA/B/C/D_pept_dom"/>
</dbReference>
<dbReference type="InterPro" id="IPR015500">
    <property type="entry name" value="Peptidase_S8_subtilisin-rel"/>
</dbReference>
<keyword evidence="2 5" id="KW-0645">Protease</keyword>
<evidence type="ECO:0000256" key="2">
    <source>
        <dbReference type="ARBA" id="ARBA00022670"/>
    </source>
</evidence>
<keyword evidence="4 5" id="KW-0720">Serine protease</keyword>
<dbReference type="PROSITE" id="PS50853">
    <property type="entry name" value="FN3"/>
    <property type="match status" value="1"/>
</dbReference>
<feature type="signal peptide" evidence="6">
    <location>
        <begin position="1"/>
        <end position="24"/>
    </location>
</feature>
<evidence type="ECO:0000313" key="8">
    <source>
        <dbReference type="EMBL" id="SFN09163.1"/>
    </source>
</evidence>
<feature type="active site" description="Charge relay system" evidence="5">
    <location>
        <position position="354"/>
    </location>
</feature>
<dbReference type="GO" id="GO:0006508">
    <property type="term" value="P:proteolysis"/>
    <property type="evidence" value="ECO:0007669"/>
    <property type="project" value="UniProtKB-KW"/>
</dbReference>
<dbReference type="PANTHER" id="PTHR43399:SF4">
    <property type="entry name" value="CELL WALL-ASSOCIATED PROTEASE"/>
    <property type="match status" value="1"/>
</dbReference>
<feature type="chain" id="PRO_5011436207" evidence="6">
    <location>
        <begin position="25"/>
        <end position="1184"/>
    </location>
</feature>
<dbReference type="PRINTS" id="PR00723">
    <property type="entry name" value="SUBTILISIN"/>
</dbReference>
<dbReference type="InterPro" id="IPR008979">
    <property type="entry name" value="Galactose-bd-like_sf"/>
</dbReference>
<dbReference type="Pfam" id="PF00082">
    <property type="entry name" value="Peptidase_S8"/>
    <property type="match status" value="1"/>
</dbReference>
<dbReference type="Gene3D" id="3.40.50.200">
    <property type="entry name" value="Peptidase S8/S53 domain"/>
    <property type="match status" value="1"/>
</dbReference>
<evidence type="ECO:0000256" key="4">
    <source>
        <dbReference type="ARBA" id="ARBA00022825"/>
    </source>
</evidence>
<dbReference type="PROSITE" id="PS51892">
    <property type="entry name" value="SUBTILASE"/>
    <property type="match status" value="1"/>
</dbReference>
<dbReference type="PANTHER" id="PTHR43399">
    <property type="entry name" value="SUBTILISIN-RELATED"/>
    <property type="match status" value="1"/>
</dbReference>
<dbReference type="CDD" id="cd04842">
    <property type="entry name" value="Peptidases_S8_Kp43_protease"/>
    <property type="match status" value="1"/>
</dbReference>
<dbReference type="SUPFAM" id="SSF49265">
    <property type="entry name" value="Fibronectin type III"/>
    <property type="match status" value="1"/>
</dbReference>
<dbReference type="InterPro" id="IPR013783">
    <property type="entry name" value="Ig-like_fold"/>
</dbReference>
<evidence type="ECO:0000256" key="6">
    <source>
        <dbReference type="SAM" id="SignalP"/>
    </source>
</evidence>
<gene>
    <name evidence="8" type="ORF">SAMN05216289_10439</name>
</gene>
<evidence type="ECO:0000313" key="9">
    <source>
        <dbReference type="Proteomes" id="UP000198575"/>
    </source>
</evidence>
<proteinExistence type="inferred from homology"/>
<evidence type="ECO:0000259" key="7">
    <source>
        <dbReference type="PROSITE" id="PS50853"/>
    </source>
</evidence>
<feature type="domain" description="Fibronectin type-III" evidence="7">
    <location>
        <begin position="882"/>
        <end position="980"/>
    </location>
</feature>
<protein>
    <submittedName>
        <fullName evidence="8">Immune inhibitor A peptidase M6</fullName>
    </submittedName>
</protein>
<keyword evidence="6" id="KW-0732">Signal</keyword>
<dbReference type="InterPro" id="IPR000209">
    <property type="entry name" value="Peptidase_S8/S53_dom"/>
</dbReference>
<dbReference type="SUPFAM" id="SSF52743">
    <property type="entry name" value="Subtilisin-like"/>
    <property type="match status" value="1"/>
</dbReference>
<dbReference type="SUPFAM" id="SSF49785">
    <property type="entry name" value="Galactose-binding domain-like"/>
    <property type="match status" value="1"/>
</dbReference>
<name>A0A1I4W6T8_9GAMM</name>
<keyword evidence="3 5" id="KW-0378">Hydrolase</keyword>
<organism evidence="8 9">
    <name type="scientific">Dokdonella immobilis</name>
    <dbReference type="NCBI Taxonomy" id="578942"/>
    <lineage>
        <taxon>Bacteria</taxon>
        <taxon>Pseudomonadati</taxon>
        <taxon>Pseudomonadota</taxon>
        <taxon>Gammaproteobacteria</taxon>
        <taxon>Lysobacterales</taxon>
        <taxon>Rhodanobacteraceae</taxon>
        <taxon>Dokdonella</taxon>
    </lineage>
</organism>
<dbReference type="InterPro" id="IPR036116">
    <property type="entry name" value="FN3_sf"/>
</dbReference>
<dbReference type="AlphaFoldDB" id="A0A1I4W6T8"/>
<dbReference type="InterPro" id="IPR003961">
    <property type="entry name" value="FN3_dom"/>
</dbReference>
<evidence type="ECO:0000256" key="1">
    <source>
        <dbReference type="ARBA" id="ARBA00011073"/>
    </source>
</evidence>
<dbReference type="InterPro" id="IPR051048">
    <property type="entry name" value="Peptidase_S8/S53_subtilisin"/>
</dbReference>
<dbReference type="Gene3D" id="2.60.120.380">
    <property type="match status" value="1"/>
</dbReference>
<dbReference type="Gene3D" id="2.60.120.260">
    <property type="entry name" value="Galactose-binding domain-like"/>
    <property type="match status" value="1"/>
</dbReference>
<dbReference type="RefSeq" id="WP_092405274.1">
    <property type="nucleotide sequence ID" value="NZ_FOVF01000004.1"/>
</dbReference>